<protein>
    <submittedName>
        <fullName evidence="2">Uncharacterized protein</fullName>
    </submittedName>
</protein>
<feature type="compositionally biased region" description="Polar residues" evidence="1">
    <location>
        <begin position="56"/>
        <end position="70"/>
    </location>
</feature>
<reference evidence="2 3" key="1">
    <citation type="submission" date="2018-10" db="EMBL/GenBank/DDBJ databases">
        <authorList>
            <person name="Ekblom R."/>
            <person name="Jareborg N."/>
        </authorList>
    </citation>
    <scope>NUCLEOTIDE SEQUENCE [LARGE SCALE GENOMIC DNA]</scope>
    <source>
        <tissue evidence="2">Muscle</tissue>
    </source>
</reference>
<gene>
    <name evidence="2" type="ORF">BN2614_LOCUS1</name>
</gene>
<evidence type="ECO:0000256" key="1">
    <source>
        <dbReference type="SAM" id="MobiDB-lite"/>
    </source>
</evidence>
<feature type="region of interest" description="Disordered" evidence="1">
    <location>
        <begin position="1"/>
        <end position="21"/>
    </location>
</feature>
<keyword evidence="3" id="KW-1185">Reference proteome</keyword>
<organism evidence="2 3">
    <name type="scientific">Gulo gulo</name>
    <name type="common">Wolverine</name>
    <name type="synonym">Gluton</name>
    <dbReference type="NCBI Taxonomy" id="48420"/>
    <lineage>
        <taxon>Eukaryota</taxon>
        <taxon>Metazoa</taxon>
        <taxon>Chordata</taxon>
        <taxon>Craniata</taxon>
        <taxon>Vertebrata</taxon>
        <taxon>Euteleostomi</taxon>
        <taxon>Mammalia</taxon>
        <taxon>Eutheria</taxon>
        <taxon>Laurasiatheria</taxon>
        <taxon>Carnivora</taxon>
        <taxon>Caniformia</taxon>
        <taxon>Musteloidea</taxon>
        <taxon>Mustelidae</taxon>
        <taxon>Guloninae</taxon>
        <taxon>Gulo</taxon>
    </lineage>
</organism>
<evidence type="ECO:0000313" key="3">
    <source>
        <dbReference type="Proteomes" id="UP000269945"/>
    </source>
</evidence>
<proteinExistence type="predicted"/>
<feature type="region of interest" description="Disordered" evidence="1">
    <location>
        <begin position="37"/>
        <end position="70"/>
    </location>
</feature>
<dbReference type="EMBL" id="CYRY02002555">
    <property type="protein sequence ID" value="VCW67266.1"/>
    <property type="molecule type" value="Genomic_DNA"/>
</dbReference>
<sequence length="70" mass="7456">MESVETSGLCCRGPGMTPRPSQPALFTDAVSRLLPVAVPPPHTSGRWHGTHWDPVSVSTETNSTKDTNVA</sequence>
<dbReference type="AlphaFoldDB" id="A0A9X9LFY9"/>
<accession>A0A9X9LFY9</accession>
<dbReference type="Proteomes" id="UP000269945">
    <property type="component" value="Unassembled WGS sequence"/>
</dbReference>
<evidence type="ECO:0000313" key="2">
    <source>
        <dbReference type="EMBL" id="VCW67266.1"/>
    </source>
</evidence>
<name>A0A9X9LFY9_GULGU</name>
<comment type="caution">
    <text evidence="2">The sequence shown here is derived from an EMBL/GenBank/DDBJ whole genome shotgun (WGS) entry which is preliminary data.</text>
</comment>